<organism evidence="1 2">
    <name type="scientific">Paramylibacter kogurei</name>
    <dbReference type="NCBI Taxonomy" id="1889778"/>
    <lineage>
        <taxon>Bacteria</taxon>
        <taxon>Pseudomonadati</taxon>
        <taxon>Pseudomonadota</taxon>
        <taxon>Alphaproteobacteria</taxon>
        <taxon>Rhodobacterales</taxon>
        <taxon>Paracoccaceae</taxon>
        <taxon>Paramylibacter</taxon>
    </lineage>
</organism>
<dbReference type="Proteomes" id="UP000231516">
    <property type="component" value="Unassembled WGS sequence"/>
</dbReference>
<dbReference type="AlphaFoldDB" id="A0A2G5KBZ5"/>
<protein>
    <recommendedName>
        <fullName evidence="3">Glycosyl transferase</fullName>
    </recommendedName>
</protein>
<name>A0A2G5KBZ5_9RHOB</name>
<dbReference type="EMBL" id="MDGM01000007">
    <property type="protein sequence ID" value="PIB26154.1"/>
    <property type="molecule type" value="Genomic_DNA"/>
</dbReference>
<accession>A0A2G5KBZ5</accession>
<reference evidence="1 2" key="1">
    <citation type="submission" date="2016-08" db="EMBL/GenBank/DDBJ databases">
        <title>Draft genome of Amylibacter sp. strain 4G11.</title>
        <authorList>
            <person name="Wong S.-K."/>
            <person name="Hamasaki K."/>
            <person name="Yoshizawa S."/>
        </authorList>
    </citation>
    <scope>NUCLEOTIDE SEQUENCE [LARGE SCALE GENOMIC DNA]</scope>
    <source>
        <strain evidence="1 2">4G11</strain>
    </source>
</reference>
<comment type="caution">
    <text evidence="1">The sequence shown here is derived from an EMBL/GenBank/DDBJ whole genome shotgun (WGS) entry which is preliminary data.</text>
</comment>
<dbReference type="InterPro" id="IPR029044">
    <property type="entry name" value="Nucleotide-diphossugar_trans"/>
</dbReference>
<proteinExistence type="predicted"/>
<evidence type="ECO:0000313" key="1">
    <source>
        <dbReference type="EMBL" id="PIB26154.1"/>
    </source>
</evidence>
<keyword evidence="2" id="KW-1185">Reference proteome</keyword>
<dbReference type="SUPFAM" id="SSF53448">
    <property type="entry name" value="Nucleotide-diphospho-sugar transferases"/>
    <property type="match status" value="1"/>
</dbReference>
<dbReference type="OrthoDB" id="7642434at2"/>
<dbReference type="RefSeq" id="WP_099591902.1">
    <property type="nucleotide sequence ID" value="NZ_MDGM01000007.1"/>
</dbReference>
<sequence length="290" mass="33831">MPKSEHAFSWQCFLISWGDKYADSDINRLVENISKHASSEPRFVMMTDRIRVGVDPRVQQVEFPAYFLNEKLRGPGCQAKLGMFEKGVMPDDLPAIYVDIDTIILGDLTKAFQFHDVDKTIQILQSAVLPFSEFARFIYKLTKKKRYARGNSSVVVFHPAKCHFIASEFRKRFDEFGDFHQRPMIADERFISWIAQPMVRALPKHFAVKFPTEFMLHTKFLTYLKSCLPWVVRRRQKLVAVTLCGVISKPEKLVTMQVGETLRDNKNRILIWNDRVIGELRKKLISYYQS</sequence>
<gene>
    <name evidence="1" type="ORF">BFP76_14475</name>
</gene>
<evidence type="ECO:0000313" key="2">
    <source>
        <dbReference type="Proteomes" id="UP000231516"/>
    </source>
</evidence>
<evidence type="ECO:0008006" key="3">
    <source>
        <dbReference type="Google" id="ProtNLM"/>
    </source>
</evidence>